<gene>
    <name evidence="10" type="ORF">IAB38_02480</name>
</gene>
<reference evidence="10" key="1">
    <citation type="submission" date="2020-10" db="EMBL/GenBank/DDBJ databases">
        <authorList>
            <person name="Gilroy R."/>
        </authorList>
    </citation>
    <scope>NUCLEOTIDE SEQUENCE</scope>
    <source>
        <strain evidence="10">CHK184-20233</strain>
    </source>
</reference>
<protein>
    <submittedName>
        <fullName evidence="10">Energy-coupling factor ABC transporter ATP-binding protein</fullName>
    </submittedName>
</protein>
<keyword evidence="4" id="KW-1003">Cell membrane</keyword>
<dbReference type="GO" id="GO:0005524">
    <property type="term" value="F:ATP binding"/>
    <property type="evidence" value="ECO:0007669"/>
    <property type="project" value="UniProtKB-KW"/>
</dbReference>
<dbReference type="GO" id="GO:0016887">
    <property type="term" value="F:ATP hydrolysis activity"/>
    <property type="evidence" value="ECO:0007669"/>
    <property type="project" value="InterPro"/>
</dbReference>
<name>A0A9D1DTX5_9FIRM</name>
<accession>A0A9D1DTX5</accession>
<evidence type="ECO:0000256" key="2">
    <source>
        <dbReference type="ARBA" id="ARBA00005417"/>
    </source>
</evidence>
<dbReference type="PANTHER" id="PTHR43553:SF27">
    <property type="entry name" value="ENERGY-COUPLING FACTOR TRANSPORTER ATP-BINDING PROTEIN ECFA2"/>
    <property type="match status" value="1"/>
</dbReference>
<evidence type="ECO:0000256" key="5">
    <source>
        <dbReference type="ARBA" id="ARBA00022741"/>
    </source>
</evidence>
<dbReference type="GO" id="GO:0043190">
    <property type="term" value="C:ATP-binding cassette (ABC) transporter complex"/>
    <property type="evidence" value="ECO:0007669"/>
    <property type="project" value="TreeGrafter"/>
</dbReference>
<comment type="similarity">
    <text evidence="2">Belongs to the ABC transporter superfamily.</text>
</comment>
<evidence type="ECO:0000256" key="1">
    <source>
        <dbReference type="ARBA" id="ARBA00004202"/>
    </source>
</evidence>
<dbReference type="Pfam" id="PF00005">
    <property type="entry name" value="ABC_tran"/>
    <property type="match status" value="1"/>
</dbReference>
<evidence type="ECO:0000256" key="6">
    <source>
        <dbReference type="ARBA" id="ARBA00022840"/>
    </source>
</evidence>
<dbReference type="InterPro" id="IPR050095">
    <property type="entry name" value="ECF_ABC_transporter_ATP-bd"/>
</dbReference>
<sequence length="261" mass="31001">MEIKFSHVNSKYFSDISFVIPKGEVTGIYGKNGDKLLRLISLDDDSRGIIYFNKIRKLRRNYYLFRNDMELVEKRFVNLFDIDNIYEYFREYVRYKKVEVDDIDKKIKDSLRIVGLKVDILDRRISTLTGSEVKLLQFALAFITNPKVILLDEPFRGLDLNVRKKLIRIITRLKDKFSKTIVIYSNNPNYLYQYTDYLIVLSNNTVLGEGNTSDIFFDSKYNIKRPDIVDFILLVKDKKNVKLPRRKSVMDLIKDIYWNVK</sequence>
<evidence type="ECO:0000313" key="11">
    <source>
        <dbReference type="Proteomes" id="UP000824232"/>
    </source>
</evidence>
<dbReference type="GO" id="GO:0042626">
    <property type="term" value="F:ATPase-coupled transmembrane transporter activity"/>
    <property type="evidence" value="ECO:0007669"/>
    <property type="project" value="TreeGrafter"/>
</dbReference>
<reference evidence="10" key="2">
    <citation type="journal article" date="2021" name="PeerJ">
        <title>Extensive microbial diversity within the chicken gut microbiome revealed by metagenomics and culture.</title>
        <authorList>
            <person name="Gilroy R."/>
            <person name="Ravi A."/>
            <person name="Getino M."/>
            <person name="Pursley I."/>
            <person name="Horton D.L."/>
            <person name="Alikhan N.F."/>
            <person name="Baker D."/>
            <person name="Gharbi K."/>
            <person name="Hall N."/>
            <person name="Watson M."/>
            <person name="Adriaenssens E.M."/>
            <person name="Foster-Nyarko E."/>
            <person name="Jarju S."/>
            <person name="Secka A."/>
            <person name="Antonio M."/>
            <person name="Oren A."/>
            <person name="Chaudhuri R.R."/>
            <person name="La Ragione R."/>
            <person name="Hildebrand F."/>
            <person name="Pallen M.J."/>
        </authorList>
    </citation>
    <scope>NUCLEOTIDE SEQUENCE</scope>
    <source>
        <strain evidence="10">CHK184-20233</strain>
    </source>
</reference>
<proteinExistence type="inferred from homology"/>
<comment type="subcellular location">
    <subcellularLocation>
        <location evidence="1">Cell membrane</location>
        <topology evidence="1">Peripheral membrane protein</topology>
    </subcellularLocation>
</comment>
<dbReference type="InterPro" id="IPR027417">
    <property type="entry name" value="P-loop_NTPase"/>
</dbReference>
<evidence type="ECO:0000259" key="9">
    <source>
        <dbReference type="PROSITE" id="PS50893"/>
    </source>
</evidence>
<keyword evidence="8" id="KW-0472">Membrane</keyword>
<evidence type="ECO:0000256" key="7">
    <source>
        <dbReference type="ARBA" id="ARBA00022967"/>
    </source>
</evidence>
<dbReference type="SUPFAM" id="SSF52540">
    <property type="entry name" value="P-loop containing nucleoside triphosphate hydrolases"/>
    <property type="match status" value="1"/>
</dbReference>
<feature type="domain" description="ABC transporter" evidence="9">
    <location>
        <begin position="3"/>
        <end position="228"/>
    </location>
</feature>
<evidence type="ECO:0000256" key="4">
    <source>
        <dbReference type="ARBA" id="ARBA00022475"/>
    </source>
</evidence>
<dbReference type="Gene3D" id="3.40.50.300">
    <property type="entry name" value="P-loop containing nucleotide triphosphate hydrolases"/>
    <property type="match status" value="1"/>
</dbReference>
<evidence type="ECO:0000256" key="8">
    <source>
        <dbReference type="ARBA" id="ARBA00023136"/>
    </source>
</evidence>
<dbReference type="PROSITE" id="PS50893">
    <property type="entry name" value="ABC_TRANSPORTER_2"/>
    <property type="match status" value="1"/>
</dbReference>
<dbReference type="InterPro" id="IPR003439">
    <property type="entry name" value="ABC_transporter-like_ATP-bd"/>
</dbReference>
<keyword evidence="5" id="KW-0547">Nucleotide-binding</keyword>
<comment type="caution">
    <text evidence="10">The sequence shown here is derived from an EMBL/GenBank/DDBJ whole genome shotgun (WGS) entry which is preliminary data.</text>
</comment>
<keyword evidence="3" id="KW-0813">Transport</keyword>
<evidence type="ECO:0000313" key="10">
    <source>
        <dbReference type="EMBL" id="HIR58893.1"/>
    </source>
</evidence>
<keyword evidence="6 10" id="KW-0067">ATP-binding</keyword>
<dbReference type="AlphaFoldDB" id="A0A9D1DTX5"/>
<dbReference type="PANTHER" id="PTHR43553">
    <property type="entry name" value="HEAVY METAL TRANSPORTER"/>
    <property type="match status" value="1"/>
</dbReference>
<dbReference type="Proteomes" id="UP000824232">
    <property type="component" value="Unassembled WGS sequence"/>
</dbReference>
<organism evidence="10 11">
    <name type="scientific">Candidatus Onthousia excrementipullorum</name>
    <dbReference type="NCBI Taxonomy" id="2840884"/>
    <lineage>
        <taxon>Bacteria</taxon>
        <taxon>Bacillati</taxon>
        <taxon>Bacillota</taxon>
        <taxon>Bacilli</taxon>
        <taxon>Candidatus Onthousia</taxon>
    </lineage>
</organism>
<keyword evidence="7" id="KW-1278">Translocase</keyword>
<dbReference type="EMBL" id="DVHC01000027">
    <property type="protein sequence ID" value="HIR58893.1"/>
    <property type="molecule type" value="Genomic_DNA"/>
</dbReference>
<evidence type="ECO:0000256" key="3">
    <source>
        <dbReference type="ARBA" id="ARBA00022448"/>
    </source>
</evidence>